<evidence type="ECO:0000313" key="10">
    <source>
        <dbReference type="Proteomes" id="UP000293874"/>
    </source>
</evidence>
<sequence>MLKQPNKPRPGAGRPKTLYLQTDLRGTIISVSAPLLVTTGKTRQELIDQPFSKLLEPSGAACLQDILNAPDLVDQPRVSLTVQGIRTNTTIEFSVTKNDSEYQPALLEWRAESFDELSDFPQINDQHAEALFRQFADAAPGMIWISDEQDNTVFFNKSWLQFTGITVDDVAGDGWTRQIHPDDIPIAISVYRKYFRERKPATLEYRIKTNGDQYRWVIDQSAPRYHADGRFLGFVGSVMDIHDRKQAEETIRLQAKVMHDVSDAIISTDLDYKITAFNNAAEKIYGLKAADLLGKHIRSVINHEYLSATPQEVLDSLDQTGGWEGMVWYDHPEGRRVFMLATLTVLRNEQGQRTGVAAIHRDVSEKRRAEETLRITEERYRSLVFALGEGVIMCNKEGEIIACNESAELILDIPNGDLKGRSIYKPYTKYFFEDGDVVNAGESPAVRTLKTGESYKEVILGFSKRDSMLSWISVNTEPIYYSTPTIMSAPDAVVVTIVDITDRKNHEQLLALEKKVLEMNALPAISLKTIIDYFLEGLEKLFPGMLCTVLTLDHQKQSVHPLSAPSLPVEYSNAISGRPIGPCDGSCGTAMFRKVKVISTDVAKDPLWDKYRELAEQFGIGACWSFPILDSHKEVMATIATYYHFPKVPGPKDLGILDRACDLLRVIIENKDAERKIRRNHERYLLVTKATNDAIWDWDINTSDLYWGDGYFTLFGYKPGYITEGMKKWENCIHPEDRERVKNHLDKYLNNNNTRLWEAEYRFLKSNGEYALVQDRGFLIFDHEGKMNRMVGSVQDITEKREMERKLLETELNKQKLVAQAVVNAQEKDRAEIGKDLHDNVNQILTTGKLYLELALVEESERLQLIQRCAASISDAINEVRAISRSLVPASIGDLGLIESIQDLSESVRATKKLKVQFRYKGSIDELLDDKRKLTLFRVVQEQVNNVLKHSRAANLLIELSCEDQRICLSISDDGIGFDQSTVRARKGNGLSNIISRADLFNGVVKLDTAPGKGCRLIVHVPIANL</sequence>
<dbReference type="OrthoDB" id="5522855at2"/>
<evidence type="ECO:0000256" key="3">
    <source>
        <dbReference type="ARBA" id="ARBA00022553"/>
    </source>
</evidence>
<dbReference type="GO" id="GO:0046983">
    <property type="term" value="F:protein dimerization activity"/>
    <property type="evidence" value="ECO:0007669"/>
    <property type="project" value="InterPro"/>
</dbReference>
<dbReference type="SUPFAM" id="SSF55781">
    <property type="entry name" value="GAF domain-like"/>
    <property type="match status" value="1"/>
</dbReference>
<evidence type="ECO:0000256" key="5">
    <source>
        <dbReference type="ARBA" id="ARBA00022777"/>
    </source>
</evidence>
<feature type="domain" description="PAS" evidence="7">
    <location>
        <begin position="680"/>
        <end position="752"/>
    </location>
</feature>
<gene>
    <name evidence="9" type="ORF">EV199_3527</name>
</gene>
<dbReference type="PROSITE" id="PS50109">
    <property type="entry name" value="HIS_KIN"/>
    <property type="match status" value="1"/>
</dbReference>
<dbReference type="InterPro" id="IPR011712">
    <property type="entry name" value="Sig_transdc_His_kin_sub3_dim/P"/>
</dbReference>
<dbReference type="FunFam" id="3.30.450.20:FF:000099">
    <property type="entry name" value="Sensory box sensor histidine kinase"/>
    <property type="match status" value="1"/>
</dbReference>
<dbReference type="InterPro" id="IPR005467">
    <property type="entry name" value="His_kinase_dom"/>
</dbReference>
<dbReference type="SMART" id="SM00091">
    <property type="entry name" value="PAS"/>
    <property type="match status" value="5"/>
</dbReference>
<dbReference type="GO" id="GO:0016020">
    <property type="term" value="C:membrane"/>
    <property type="evidence" value="ECO:0007669"/>
    <property type="project" value="InterPro"/>
</dbReference>
<dbReference type="EMBL" id="SGXA01000002">
    <property type="protein sequence ID" value="RZS71621.1"/>
    <property type="molecule type" value="Genomic_DNA"/>
</dbReference>
<evidence type="ECO:0000256" key="4">
    <source>
        <dbReference type="ARBA" id="ARBA00022679"/>
    </source>
</evidence>
<feature type="domain" description="PAC" evidence="8">
    <location>
        <begin position="757"/>
        <end position="809"/>
    </location>
</feature>
<dbReference type="PANTHER" id="PTHR43304">
    <property type="entry name" value="PHYTOCHROME-LIKE PROTEIN CPH1"/>
    <property type="match status" value="1"/>
</dbReference>
<dbReference type="PROSITE" id="PS50113">
    <property type="entry name" value="PAC"/>
    <property type="match status" value="3"/>
</dbReference>
<dbReference type="AlphaFoldDB" id="A0A4V2F0X2"/>
<dbReference type="CDD" id="cd16917">
    <property type="entry name" value="HATPase_UhpB-NarQ-NarX-like"/>
    <property type="match status" value="1"/>
</dbReference>
<dbReference type="EC" id="2.7.13.3" evidence="2"/>
<evidence type="ECO:0000313" key="9">
    <source>
        <dbReference type="EMBL" id="RZS71621.1"/>
    </source>
</evidence>
<dbReference type="InterPro" id="IPR036890">
    <property type="entry name" value="HATPase_C_sf"/>
</dbReference>
<dbReference type="SUPFAM" id="SSF55874">
    <property type="entry name" value="ATPase domain of HSP90 chaperone/DNA topoisomerase II/histidine kinase"/>
    <property type="match status" value="1"/>
</dbReference>
<dbReference type="Gene3D" id="3.30.565.10">
    <property type="entry name" value="Histidine kinase-like ATPase, C-terminal domain"/>
    <property type="match status" value="1"/>
</dbReference>
<dbReference type="Pfam" id="PF07730">
    <property type="entry name" value="HisKA_3"/>
    <property type="match status" value="1"/>
</dbReference>
<feature type="domain" description="PAS" evidence="7">
    <location>
        <begin position="128"/>
        <end position="198"/>
    </location>
</feature>
<dbReference type="Gene3D" id="1.20.5.1930">
    <property type="match status" value="1"/>
</dbReference>
<comment type="caution">
    <text evidence="9">The sequence shown here is derived from an EMBL/GenBank/DDBJ whole genome shotgun (WGS) entry which is preliminary data.</text>
</comment>
<dbReference type="InterPro" id="IPR003018">
    <property type="entry name" value="GAF"/>
</dbReference>
<dbReference type="CDD" id="cd00130">
    <property type="entry name" value="PAS"/>
    <property type="match status" value="5"/>
</dbReference>
<dbReference type="Pfam" id="PF13185">
    <property type="entry name" value="GAF_2"/>
    <property type="match status" value="1"/>
</dbReference>
<dbReference type="PANTHER" id="PTHR43304:SF1">
    <property type="entry name" value="PAC DOMAIN-CONTAINING PROTEIN"/>
    <property type="match status" value="1"/>
</dbReference>
<dbReference type="GO" id="GO:0000155">
    <property type="term" value="F:phosphorelay sensor kinase activity"/>
    <property type="evidence" value="ECO:0007669"/>
    <property type="project" value="InterPro"/>
</dbReference>
<dbReference type="Pfam" id="PF02518">
    <property type="entry name" value="HATPase_c"/>
    <property type="match status" value="1"/>
</dbReference>
<dbReference type="Pfam" id="PF08447">
    <property type="entry name" value="PAS_3"/>
    <property type="match status" value="2"/>
</dbReference>
<dbReference type="InterPro" id="IPR029016">
    <property type="entry name" value="GAF-like_dom_sf"/>
</dbReference>
<keyword evidence="10" id="KW-1185">Reference proteome</keyword>
<dbReference type="Gene3D" id="3.30.450.40">
    <property type="match status" value="1"/>
</dbReference>
<keyword evidence="4" id="KW-0808">Transferase</keyword>
<feature type="domain" description="Histidine kinase" evidence="6">
    <location>
        <begin position="832"/>
        <end position="1025"/>
    </location>
</feature>
<dbReference type="Gene3D" id="3.30.450.20">
    <property type="entry name" value="PAS domain"/>
    <property type="match status" value="4"/>
</dbReference>
<feature type="domain" description="PAC" evidence="8">
    <location>
        <begin position="201"/>
        <end position="253"/>
    </location>
</feature>
<evidence type="ECO:0000256" key="2">
    <source>
        <dbReference type="ARBA" id="ARBA00012438"/>
    </source>
</evidence>
<proteinExistence type="predicted"/>
<evidence type="ECO:0000259" key="8">
    <source>
        <dbReference type="PROSITE" id="PS50113"/>
    </source>
</evidence>
<organism evidence="9 10">
    <name type="scientific">Pseudobacter ginsenosidimutans</name>
    <dbReference type="NCBI Taxonomy" id="661488"/>
    <lineage>
        <taxon>Bacteria</taxon>
        <taxon>Pseudomonadati</taxon>
        <taxon>Bacteroidota</taxon>
        <taxon>Chitinophagia</taxon>
        <taxon>Chitinophagales</taxon>
        <taxon>Chitinophagaceae</taxon>
        <taxon>Pseudobacter</taxon>
    </lineage>
</organism>
<feature type="domain" description="PAS" evidence="7">
    <location>
        <begin position="250"/>
        <end position="320"/>
    </location>
</feature>
<dbReference type="SMART" id="SM00065">
    <property type="entry name" value="GAF"/>
    <property type="match status" value="1"/>
</dbReference>
<protein>
    <recommendedName>
        <fullName evidence="2">histidine kinase</fullName>
        <ecNumber evidence="2">2.7.13.3</ecNumber>
    </recommendedName>
</protein>
<dbReference type="Proteomes" id="UP000293874">
    <property type="component" value="Unassembled WGS sequence"/>
</dbReference>
<feature type="domain" description="PAC" evidence="8">
    <location>
        <begin position="321"/>
        <end position="375"/>
    </location>
</feature>
<reference evidence="9 10" key="1">
    <citation type="submission" date="2019-02" db="EMBL/GenBank/DDBJ databases">
        <title>Genomic Encyclopedia of Type Strains, Phase IV (KMG-IV): sequencing the most valuable type-strain genomes for metagenomic binning, comparative biology and taxonomic classification.</title>
        <authorList>
            <person name="Goeker M."/>
        </authorList>
    </citation>
    <scope>NUCLEOTIDE SEQUENCE [LARGE SCALE GENOMIC DNA]</scope>
    <source>
        <strain evidence="9 10">DSM 18116</strain>
    </source>
</reference>
<comment type="catalytic activity">
    <reaction evidence="1">
        <text>ATP + protein L-histidine = ADP + protein N-phospho-L-histidine.</text>
        <dbReference type="EC" id="2.7.13.3"/>
    </reaction>
</comment>
<dbReference type="RefSeq" id="WP_130542103.1">
    <property type="nucleotide sequence ID" value="NZ_CP042431.1"/>
</dbReference>
<evidence type="ECO:0000259" key="7">
    <source>
        <dbReference type="PROSITE" id="PS50112"/>
    </source>
</evidence>
<keyword evidence="5" id="KW-0418">Kinase</keyword>
<dbReference type="InterPro" id="IPR000014">
    <property type="entry name" value="PAS"/>
</dbReference>
<evidence type="ECO:0000259" key="6">
    <source>
        <dbReference type="PROSITE" id="PS50109"/>
    </source>
</evidence>
<accession>A0A4V2F0X2</accession>
<dbReference type="NCBIfam" id="TIGR00229">
    <property type="entry name" value="sensory_box"/>
    <property type="match status" value="3"/>
</dbReference>
<dbReference type="InterPro" id="IPR013655">
    <property type="entry name" value="PAS_fold_3"/>
</dbReference>
<dbReference type="SUPFAM" id="SSF55785">
    <property type="entry name" value="PYP-like sensor domain (PAS domain)"/>
    <property type="match status" value="4"/>
</dbReference>
<dbReference type="InterPro" id="IPR052162">
    <property type="entry name" value="Sensor_kinase/Photoreceptor"/>
</dbReference>
<dbReference type="Pfam" id="PF13426">
    <property type="entry name" value="PAS_9"/>
    <property type="match status" value="3"/>
</dbReference>
<dbReference type="InterPro" id="IPR003594">
    <property type="entry name" value="HATPase_dom"/>
</dbReference>
<dbReference type="SMART" id="SM00387">
    <property type="entry name" value="HATPase_c"/>
    <property type="match status" value="1"/>
</dbReference>
<dbReference type="SMART" id="SM00086">
    <property type="entry name" value="PAC"/>
    <property type="match status" value="4"/>
</dbReference>
<dbReference type="InterPro" id="IPR001610">
    <property type="entry name" value="PAC"/>
</dbReference>
<dbReference type="PROSITE" id="PS50112">
    <property type="entry name" value="PAS"/>
    <property type="match status" value="3"/>
</dbReference>
<dbReference type="InterPro" id="IPR000700">
    <property type="entry name" value="PAS-assoc_C"/>
</dbReference>
<dbReference type="InterPro" id="IPR035965">
    <property type="entry name" value="PAS-like_dom_sf"/>
</dbReference>
<name>A0A4V2F0X2_9BACT</name>
<evidence type="ECO:0000256" key="1">
    <source>
        <dbReference type="ARBA" id="ARBA00000085"/>
    </source>
</evidence>
<keyword evidence="3" id="KW-0597">Phosphoprotein</keyword>